<feature type="domain" description="Glycosyl transferase family 1" evidence="2">
    <location>
        <begin position="195"/>
        <end position="332"/>
    </location>
</feature>
<gene>
    <name evidence="4" type="ORF">UFOPK2975_00355</name>
</gene>
<evidence type="ECO:0000313" key="4">
    <source>
        <dbReference type="EMBL" id="CAB4788133.1"/>
    </source>
</evidence>
<keyword evidence="1" id="KW-0808">Transferase</keyword>
<dbReference type="PANTHER" id="PTHR46401:SF2">
    <property type="entry name" value="GLYCOSYLTRANSFERASE WBBK-RELATED"/>
    <property type="match status" value="1"/>
</dbReference>
<dbReference type="InterPro" id="IPR001296">
    <property type="entry name" value="Glyco_trans_1"/>
</dbReference>
<accession>A0A6J6WXV5</accession>
<protein>
    <submittedName>
        <fullName evidence="4">Unannotated protein</fullName>
    </submittedName>
</protein>
<dbReference type="GO" id="GO:0016757">
    <property type="term" value="F:glycosyltransferase activity"/>
    <property type="evidence" value="ECO:0007669"/>
    <property type="project" value="InterPro"/>
</dbReference>
<dbReference type="PANTHER" id="PTHR46401">
    <property type="entry name" value="GLYCOSYLTRANSFERASE WBBK-RELATED"/>
    <property type="match status" value="1"/>
</dbReference>
<dbReference type="Pfam" id="PF00534">
    <property type="entry name" value="Glycos_transf_1"/>
    <property type="match status" value="1"/>
</dbReference>
<dbReference type="InterPro" id="IPR028098">
    <property type="entry name" value="Glyco_trans_4-like_N"/>
</dbReference>
<sequence length="370" mass="40483">MEGVRVAYTLEQCWHRVPGGTAVSALEVARAMTEVRRDVELVGVSGKHLEDPALNFDLSIDVVGLRVSGPLLYEMSLRLNQPKVERSMTDIDLVHCTTIIPFATSKKMVATVHDLAFLHHPDFFTRRGNDVFRRSLKVLKNRADAILCSSQATMEDCLSEGFAPDRVRHVALGVRSAQASQDEIDYVRKKYSLPAEYLLFVGTLEPRKNLARLVGALRGRSDLPPLVIAGANGWGDIDVPHTANVQFIGYVDDQHLGAVYAGASVMCYPSLWEGFGLPILEAMAQGTPVVTSIGTSTQEVAGGAAILVDPLSEESIRNGIDEALRDADVLKQRGRERAAQTTWQKTAVATARIYDEVLNDEVINDKVTSS</sequence>
<dbReference type="Pfam" id="PF13439">
    <property type="entry name" value="Glyco_transf_4"/>
    <property type="match status" value="1"/>
</dbReference>
<dbReference type="GO" id="GO:0009103">
    <property type="term" value="P:lipopolysaccharide biosynthetic process"/>
    <property type="evidence" value="ECO:0007669"/>
    <property type="project" value="TreeGrafter"/>
</dbReference>
<reference evidence="4" key="1">
    <citation type="submission" date="2020-05" db="EMBL/GenBank/DDBJ databases">
        <authorList>
            <person name="Chiriac C."/>
            <person name="Salcher M."/>
            <person name="Ghai R."/>
            <person name="Kavagutti S V."/>
        </authorList>
    </citation>
    <scope>NUCLEOTIDE SEQUENCE</scope>
</reference>
<evidence type="ECO:0000259" key="3">
    <source>
        <dbReference type="Pfam" id="PF13439"/>
    </source>
</evidence>
<dbReference type="Gene3D" id="3.40.50.2000">
    <property type="entry name" value="Glycogen Phosphorylase B"/>
    <property type="match status" value="2"/>
</dbReference>
<dbReference type="SUPFAM" id="SSF53756">
    <property type="entry name" value="UDP-Glycosyltransferase/glycogen phosphorylase"/>
    <property type="match status" value="1"/>
</dbReference>
<evidence type="ECO:0000259" key="2">
    <source>
        <dbReference type="Pfam" id="PF00534"/>
    </source>
</evidence>
<name>A0A6J6WXV5_9ZZZZ</name>
<proteinExistence type="predicted"/>
<organism evidence="4">
    <name type="scientific">freshwater metagenome</name>
    <dbReference type="NCBI Taxonomy" id="449393"/>
    <lineage>
        <taxon>unclassified sequences</taxon>
        <taxon>metagenomes</taxon>
        <taxon>ecological metagenomes</taxon>
    </lineage>
</organism>
<dbReference type="AlphaFoldDB" id="A0A6J6WXV5"/>
<evidence type="ECO:0000256" key="1">
    <source>
        <dbReference type="ARBA" id="ARBA00022679"/>
    </source>
</evidence>
<dbReference type="CDD" id="cd03809">
    <property type="entry name" value="GT4_MtfB-like"/>
    <property type="match status" value="1"/>
</dbReference>
<feature type="domain" description="Glycosyltransferase subfamily 4-like N-terminal" evidence="3">
    <location>
        <begin position="18"/>
        <end position="174"/>
    </location>
</feature>
<dbReference type="EMBL" id="CAFAAG010000015">
    <property type="protein sequence ID" value="CAB4788133.1"/>
    <property type="molecule type" value="Genomic_DNA"/>
</dbReference>